<organism evidence="2 3">
    <name type="scientific">Deinococcus multiflagellatus</name>
    <dbReference type="NCBI Taxonomy" id="1656887"/>
    <lineage>
        <taxon>Bacteria</taxon>
        <taxon>Thermotogati</taxon>
        <taxon>Deinococcota</taxon>
        <taxon>Deinococci</taxon>
        <taxon>Deinococcales</taxon>
        <taxon>Deinococcaceae</taxon>
        <taxon>Deinococcus</taxon>
    </lineage>
</organism>
<comment type="caution">
    <text evidence="2">The sequence shown here is derived from an EMBL/GenBank/DDBJ whole genome shotgun (WGS) entry which is preliminary data.</text>
</comment>
<proteinExistence type="predicted"/>
<protein>
    <submittedName>
        <fullName evidence="2">Polymorphic toxin-type HINT domain-containing protein</fullName>
    </submittedName>
</protein>
<dbReference type="Gene3D" id="2.170.16.10">
    <property type="entry name" value="Hedgehog/Intein (Hint) domain"/>
    <property type="match status" value="1"/>
</dbReference>
<dbReference type="InterPro" id="IPR030934">
    <property type="entry name" value="Intein_C"/>
</dbReference>
<evidence type="ECO:0000313" key="2">
    <source>
        <dbReference type="EMBL" id="MFC6663288.1"/>
    </source>
</evidence>
<dbReference type="Pfam" id="PF07591">
    <property type="entry name" value="PT-HINT"/>
    <property type="match status" value="1"/>
</dbReference>
<dbReference type="NCBIfam" id="TIGR01443">
    <property type="entry name" value="intein_Cterm"/>
    <property type="match status" value="1"/>
</dbReference>
<dbReference type="InterPro" id="IPR028911">
    <property type="entry name" value="Tox-MPTase5_dom"/>
</dbReference>
<accession>A0ABW1ZRK2</accession>
<dbReference type="Proteomes" id="UP001596317">
    <property type="component" value="Unassembled WGS sequence"/>
</dbReference>
<dbReference type="SUPFAM" id="SSF51294">
    <property type="entry name" value="Hedgehog/intein (Hint) domain"/>
    <property type="match status" value="1"/>
</dbReference>
<name>A0ABW1ZRK2_9DEIO</name>
<dbReference type="Pfam" id="PF15641">
    <property type="entry name" value="Tox-MPTase5"/>
    <property type="match status" value="1"/>
</dbReference>
<evidence type="ECO:0000313" key="3">
    <source>
        <dbReference type="Proteomes" id="UP001596317"/>
    </source>
</evidence>
<dbReference type="EMBL" id="JBHSWB010000003">
    <property type="protein sequence ID" value="MFC6663288.1"/>
    <property type="molecule type" value="Genomic_DNA"/>
</dbReference>
<sequence>MGAGHLKIGDKIKQADGTIGFVANVINVQKTQEMFNLTVSEAHTYYVGNEGWLVHNQNTPCKIPSGPQTYTADLSNTTGRAAANRNKIIAALIEEDLPGIRFTFVPQYSPFIRTGIAQQGAGTQVDKLAFGSRATLIDTLIHEELHHRWWARGVPSPHHSYRGVESPADQRFCDTIDRYRRLKGW</sequence>
<evidence type="ECO:0000259" key="1">
    <source>
        <dbReference type="Pfam" id="PF15641"/>
    </source>
</evidence>
<dbReference type="InterPro" id="IPR036844">
    <property type="entry name" value="Hint_dom_sf"/>
</dbReference>
<feature type="domain" description="Tox-MPTase5" evidence="1">
    <location>
        <begin position="73"/>
        <end position="185"/>
    </location>
</feature>
<dbReference type="RefSeq" id="WP_224611285.1">
    <property type="nucleotide sequence ID" value="NZ_JAIQXV010000017.1"/>
</dbReference>
<reference evidence="3" key="1">
    <citation type="journal article" date="2019" name="Int. J. Syst. Evol. Microbiol.">
        <title>The Global Catalogue of Microorganisms (GCM) 10K type strain sequencing project: providing services to taxonomists for standard genome sequencing and annotation.</title>
        <authorList>
            <consortium name="The Broad Institute Genomics Platform"/>
            <consortium name="The Broad Institute Genome Sequencing Center for Infectious Disease"/>
            <person name="Wu L."/>
            <person name="Ma J."/>
        </authorList>
    </citation>
    <scope>NUCLEOTIDE SEQUENCE [LARGE SCALE GENOMIC DNA]</scope>
    <source>
        <strain evidence="3">CCUG 63830</strain>
    </source>
</reference>
<gene>
    <name evidence="2" type="ORF">ACFP90_24935</name>
</gene>
<keyword evidence="3" id="KW-1185">Reference proteome</keyword>